<dbReference type="RefSeq" id="WP_064920687.1">
    <property type="nucleotide sequence ID" value="NZ_LZJK01000039.1"/>
</dbReference>
<keyword evidence="2" id="KW-1133">Transmembrane helix</keyword>
<dbReference type="InterPro" id="IPR025241">
    <property type="entry name" value="DUF4190"/>
</dbReference>
<evidence type="ECO:0000313" key="4">
    <source>
        <dbReference type="EMBL" id="OBI33169.1"/>
    </source>
</evidence>
<dbReference type="EMBL" id="LZKG01000024">
    <property type="protein sequence ID" value="OBI33169.1"/>
    <property type="molecule type" value="Genomic_DNA"/>
</dbReference>
<feature type="region of interest" description="Disordered" evidence="1">
    <location>
        <begin position="1"/>
        <end position="22"/>
    </location>
</feature>
<reference evidence="5" key="1">
    <citation type="submission" date="2016-06" db="EMBL/GenBank/DDBJ databases">
        <authorList>
            <person name="Sutton G."/>
            <person name="Brinkac L."/>
            <person name="Sanka R."/>
            <person name="Adams M."/>
            <person name="Lau E."/>
            <person name="Sam S."/>
            <person name="Sreng N."/>
            <person name="Him V."/>
            <person name="Kerleguer A."/>
            <person name="Cheng S."/>
        </authorList>
    </citation>
    <scope>NUCLEOTIDE SEQUENCE [LARGE SCALE GENOMIC DNA]</scope>
    <source>
        <strain evidence="5">E1876</strain>
    </source>
</reference>
<keyword evidence="2" id="KW-0812">Transmembrane</keyword>
<evidence type="ECO:0000256" key="1">
    <source>
        <dbReference type="SAM" id="MobiDB-lite"/>
    </source>
</evidence>
<feature type="transmembrane region" description="Helical" evidence="2">
    <location>
        <begin position="105"/>
        <end position="132"/>
    </location>
</feature>
<keyword evidence="2" id="KW-0472">Membrane</keyword>
<feature type="transmembrane region" description="Helical" evidence="2">
    <location>
        <begin position="60"/>
        <end position="93"/>
    </location>
</feature>
<accession>A0A1A2NYX2</accession>
<protein>
    <submittedName>
        <fullName evidence="4">DUF4190 domain-containing protein</fullName>
    </submittedName>
</protein>
<proteinExistence type="predicted"/>
<dbReference type="Pfam" id="PF13828">
    <property type="entry name" value="DUF4190"/>
    <property type="match status" value="1"/>
</dbReference>
<sequence>MPEPGMPSLSPESQPSWPPAGGGYPPPGYPYPYPVPGQYPGHPGYPPPGPRSAPRNGAGIAALVVAIAGIVTALSVIGGVVLGIVAMVLGFVGHGRAKRGEADNGGVAIAGIVLGALAVVAGIGCIFVYVGIWRTAGGGDYVDCMTKAGSDTAAQQQCTERFREHFENKFGSAEAPLVQESSDPALMPA</sequence>
<comment type="caution">
    <text evidence="4">The sequence shown here is derived from an EMBL/GenBank/DDBJ whole genome shotgun (WGS) entry which is preliminary data.</text>
</comment>
<evidence type="ECO:0000313" key="5">
    <source>
        <dbReference type="Proteomes" id="UP000093943"/>
    </source>
</evidence>
<name>A0A1A2NYX2_MYCSD</name>
<dbReference type="OrthoDB" id="4557756at2"/>
<evidence type="ECO:0000256" key="2">
    <source>
        <dbReference type="SAM" id="Phobius"/>
    </source>
</evidence>
<evidence type="ECO:0000259" key="3">
    <source>
        <dbReference type="Pfam" id="PF13828"/>
    </source>
</evidence>
<gene>
    <name evidence="4" type="ORF">A5710_01515</name>
</gene>
<dbReference type="Proteomes" id="UP000093943">
    <property type="component" value="Unassembled WGS sequence"/>
</dbReference>
<organism evidence="4 5">
    <name type="scientific">Mycolicibacter sinensis (strain JDM601)</name>
    <name type="common">Mycobacterium sinense</name>
    <dbReference type="NCBI Taxonomy" id="875328"/>
    <lineage>
        <taxon>Bacteria</taxon>
        <taxon>Bacillati</taxon>
        <taxon>Actinomycetota</taxon>
        <taxon>Actinomycetes</taxon>
        <taxon>Mycobacteriales</taxon>
        <taxon>Mycobacteriaceae</taxon>
        <taxon>Mycolicibacter</taxon>
    </lineage>
</organism>
<dbReference type="AlphaFoldDB" id="A0A1A2NYX2"/>
<feature type="domain" description="DUF4190" evidence="3">
    <location>
        <begin position="59"/>
        <end position="122"/>
    </location>
</feature>